<evidence type="ECO:0000256" key="3">
    <source>
        <dbReference type="ARBA" id="ARBA00022884"/>
    </source>
</evidence>
<dbReference type="SUPFAM" id="SSF54928">
    <property type="entry name" value="RNA-binding domain, RBD"/>
    <property type="match status" value="2"/>
</dbReference>
<dbReference type="SMART" id="SM00360">
    <property type="entry name" value="RRM"/>
    <property type="match status" value="2"/>
</dbReference>
<dbReference type="PROSITE" id="PS50102">
    <property type="entry name" value="RRM"/>
    <property type="match status" value="2"/>
</dbReference>
<evidence type="ECO:0000256" key="5">
    <source>
        <dbReference type="SAM" id="MobiDB-lite"/>
    </source>
</evidence>
<dbReference type="CDD" id="cd12283">
    <property type="entry name" value="RRM1_RBM39_like"/>
    <property type="match status" value="1"/>
</dbReference>
<sequence>MADDIDVEAMLEAQLEEKANIKSEPGLDDSGSKKSSRRERDRSRDRKSSRRKSRSRSRERKRSRDRKKRSRSRSRKRSRTSKRSRSRDRKRSRSRDKKSRKKRSRSRDRKKRSKSKEREKKRSRTPPPKVDTSNTLEDRDSRTVLAMQLSQKTKEKDLKEFFSVVGDVRSVKMIQDRHSRRSKAIGIAYIEFKYSQSVPLALGLSGQPVNGIPILVQQSQAEKNRHAAMVESAKQTLSKLGNGPIKLKVTNLIDEITEEMFRTIFEPFGRLESVELIDDPITGKSAGSGFVTFSDSDAGKTALRELDRFDLGGKRIRVSVVDKVVSKNRGDKNEDAPALEESFPDGSVGRIALMNKLAARTDLLNQKEEQPVPKPVAKPLQAIETRCFQLSNMFNPEKESAAGWENDIRDDVILELSDHGGALHVHVDKFSKDGNVFVMALSPAVAQIASKKIHGNYFDGKMIQAAYIPEESYKELFPESADANRILRPA</sequence>
<keyword evidence="3 4" id="KW-0694">RNA-binding</keyword>
<evidence type="ECO:0000256" key="2">
    <source>
        <dbReference type="ARBA" id="ARBA00022737"/>
    </source>
</evidence>
<dbReference type="InterPro" id="IPR000504">
    <property type="entry name" value="RRM_dom"/>
</dbReference>
<dbReference type="InterPro" id="IPR035979">
    <property type="entry name" value="RBD_domain_sf"/>
</dbReference>
<reference evidence="7 8" key="1">
    <citation type="submission" date="2021-04" db="EMBL/GenBank/DDBJ databases">
        <authorList>
            <person name="Bliznina A."/>
        </authorList>
    </citation>
    <scope>NUCLEOTIDE SEQUENCE [LARGE SCALE GENOMIC DNA]</scope>
</reference>
<dbReference type="PANTHER" id="PTHR48036">
    <property type="entry name" value="SPLICING FACTOR (PAD-1), PUTATIVE (AFU_ORTHOLOGUE AFUA_1G15810)-RELATED"/>
    <property type="match status" value="1"/>
</dbReference>
<dbReference type="InterPro" id="IPR029123">
    <property type="entry name" value="RBM39_linker"/>
</dbReference>
<accession>A0ABN7RM59</accession>
<evidence type="ECO:0000259" key="6">
    <source>
        <dbReference type="PROSITE" id="PS50102"/>
    </source>
</evidence>
<protein>
    <submittedName>
        <fullName evidence="7">Oidioi.mRNA.OKI2018_I69.PAR.g9766.t2.cds</fullName>
    </submittedName>
</protein>
<dbReference type="Pfam" id="PF00076">
    <property type="entry name" value="RRM_1"/>
    <property type="match status" value="2"/>
</dbReference>
<keyword evidence="1" id="KW-0597">Phosphoprotein</keyword>
<keyword evidence="2" id="KW-0677">Repeat</keyword>
<dbReference type="Pfam" id="PF15519">
    <property type="entry name" value="RBM39linker"/>
    <property type="match status" value="1"/>
</dbReference>
<feature type="compositionally biased region" description="Basic residues" evidence="5">
    <location>
        <begin position="47"/>
        <end position="124"/>
    </location>
</feature>
<evidence type="ECO:0000256" key="4">
    <source>
        <dbReference type="PROSITE-ProRule" id="PRU00176"/>
    </source>
</evidence>
<dbReference type="NCBIfam" id="TIGR01622">
    <property type="entry name" value="SF-CC1"/>
    <property type="match status" value="1"/>
</dbReference>
<organism evidence="7 8">
    <name type="scientific">Oikopleura dioica</name>
    <name type="common">Tunicate</name>
    <dbReference type="NCBI Taxonomy" id="34765"/>
    <lineage>
        <taxon>Eukaryota</taxon>
        <taxon>Metazoa</taxon>
        <taxon>Chordata</taxon>
        <taxon>Tunicata</taxon>
        <taxon>Appendicularia</taxon>
        <taxon>Copelata</taxon>
        <taxon>Oikopleuridae</taxon>
        <taxon>Oikopleura</taxon>
    </lineage>
</organism>
<dbReference type="EMBL" id="OU015568">
    <property type="protein sequence ID" value="CAG5081013.1"/>
    <property type="molecule type" value="Genomic_DNA"/>
</dbReference>
<feature type="domain" description="RRM" evidence="6">
    <location>
        <begin position="245"/>
        <end position="323"/>
    </location>
</feature>
<feature type="domain" description="RRM" evidence="6">
    <location>
        <begin position="142"/>
        <end position="221"/>
    </location>
</feature>
<gene>
    <name evidence="7" type="ORF">OKIOD_LOCUS1324</name>
</gene>
<dbReference type="InterPro" id="IPR006509">
    <property type="entry name" value="RBM39_SF"/>
</dbReference>
<dbReference type="Gene3D" id="3.30.70.330">
    <property type="match status" value="3"/>
</dbReference>
<dbReference type="CDD" id="cd12285">
    <property type="entry name" value="RRM3_RBM39_like"/>
    <property type="match status" value="1"/>
</dbReference>
<evidence type="ECO:0000313" key="8">
    <source>
        <dbReference type="Proteomes" id="UP001158576"/>
    </source>
</evidence>
<feature type="region of interest" description="Disordered" evidence="5">
    <location>
        <begin position="1"/>
        <end position="143"/>
    </location>
</feature>
<proteinExistence type="predicted"/>
<dbReference type="Proteomes" id="UP001158576">
    <property type="component" value="Chromosome PAR"/>
</dbReference>
<evidence type="ECO:0000313" key="7">
    <source>
        <dbReference type="EMBL" id="CAG5081013.1"/>
    </source>
</evidence>
<dbReference type="InterPro" id="IPR012677">
    <property type="entry name" value="Nucleotide-bd_a/b_plait_sf"/>
</dbReference>
<keyword evidence="8" id="KW-1185">Reference proteome</keyword>
<evidence type="ECO:0000256" key="1">
    <source>
        <dbReference type="ARBA" id="ARBA00022553"/>
    </source>
</evidence>
<name>A0ABN7RM59_OIKDI</name>